<evidence type="ECO:0000313" key="1">
    <source>
        <dbReference type="EMBL" id="BBO84178.1"/>
    </source>
</evidence>
<dbReference type="SMART" id="SM00882">
    <property type="entry name" value="CoA_trans"/>
    <property type="match status" value="1"/>
</dbReference>
<sequence>MENSTSMHLQLEQICAQRFPVDDGQAQSKVVPLSEAVRSWIRPGQSLHFSFTHNRAHAAAWEIARQFWGTDPAFDLIATGILEYGILLIHGGLVKKVVAAFYGDTYPTASPNPILQAAFSSGRVELESWTNLTIPLRLMAAAYNLPFITSNSLLGSTMETENQKDCRVVDNPWSPGGKTALLTPLKPDIAIVHAWAADPQGNTILLPPYGENAWGAFAAREGVLVTTERIVSPSFIRQYSNYVKIPAYQVRSVSVVPFGAHPQGMSNHGLPELDTYGDDHQFRIDFRNASRDPKRFDEWVEEWVLGCRTHQDYLDKLGFERLMRLKGEAGDNSWTHFMQDKAGRRSQSESYTPTELMAVIVSRIIRQKVLKSDFKHVLAGIGLSSLASTLAYYRLKNEEQRIIELLIETGFYGCAPRPGDPFVFNFANIPTSKMQSNFVDVLNLFAGGNNNQCLGVLATGQVDAHGNLNSTRLADGRYLVGAGGSNDIACGSREVIVMLKQSRSRWLEALPYTTSQGDRVKTLVSDRAIFRKYEDGGPFVLIGCLPDPQGGSLAERIAAAKDRCGWDLQVADEVEDVPPPDADELEAIRLLDPLRHFTA</sequence>
<dbReference type="SUPFAM" id="SSF100950">
    <property type="entry name" value="NagB/RpiA/CoA transferase-like"/>
    <property type="match status" value="2"/>
</dbReference>
<proteinExistence type="predicted"/>
<dbReference type="PANTHER" id="PTHR43293">
    <property type="entry name" value="ACETATE COA-TRANSFERASE YDIF"/>
    <property type="match status" value="1"/>
</dbReference>
<dbReference type="Gene3D" id="3.40.1080.10">
    <property type="entry name" value="Glutaconate Coenzyme A-transferase"/>
    <property type="match status" value="2"/>
</dbReference>
<dbReference type="AlphaFoldDB" id="A0A5K7ZVF2"/>
<dbReference type="GO" id="GO:0008410">
    <property type="term" value="F:CoA-transferase activity"/>
    <property type="evidence" value="ECO:0007669"/>
    <property type="project" value="InterPro"/>
</dbReference>
<dbReference type="InterPro" id="IPR037171">
    <property type="entry name" value="NagB/RpiA_transferase-like"/>
</dbReference>
<dbReference type="Gene3D" id="3.30.30.40">
    <property type="match status" value="1"/>
</dbReference>
<dbReference type="InterPro" id="IPR004165">
    <property type="entry name" value="CoA_trans_fam_I"/>
</dbReference>
<dbReference type="EMBL" id="AP021876">
    <property type="protein sequence ID" value="BBO84178.1"/>
    <property type="molecule type" value="Genomic_DNA"/>
</dbReference>
<reference evidence="1 2" key="1">
    <citation type="submission" date="2019-11" db="EMBL/GenBank/DDBJ databases">
        <title>Comparative genomics of hydrocarbon-degrading Desulfosarcina strains.</title>
        <authorList>
            <person name="Watanabe M."/>
            <person name="Kojima H."/>
            <person name="Fukui M."/>
        </authorList>
    </citation>
    <scope>NUCLEOTIDE SEQUENCE [LARGE SCALE GENOMIC DNA]</scope>
    <source>
        <strain evidence="1 2">28bB2T</strain>
    </source>
</reference>
<protein>
    <submittedName>
        <fullName evidence="1">3-oxoacid CoA-transferase</fullName>
    </submittedName>
</protein>
<accession>A0A5K7ZVF2</accession>
<dbReference type="Proteomes" id="UP000425960">
    <property type="component" value="Chromosome"/>
</dbReference>
<dbReference type="PANTHER" id="PTHR43293:SF3">
    <property type="entry name" value="CHOLESTEROL RING-CLEAVING HYDROLASE IPDB SUBUNIT"/>
    <property type="match status" value="1"/>
</dbReference>
<dbReference type="Pfam" id="PF01144">
    <property type="entry name" value="CoA_trans"/>
    <property type="match status" value="1"/>
</dbReference>
<dbReference type="KEGG" id="dov:DSCO28_47440"/>
<gene>
    <name evidence="1" type="ORF">DSCO28_47440</name>
</gene>
<name>A0A5K7ZVF2_9BACT</name>
<organism evidence="1 2">
    <name type="scientific">Desulfosarcina ovata subsp. sediminis</name>
    <dbReference type="NCBI Taxonomy" id="885957"/>
    <lineage>
        <taxon>Bacteria</taxon>
        <taxon>Pseudomonadati</taxon>
        <taxon>Thermodesulfobacteriota</taxon>
        <taxon>Desulfobacteria</taxon>
        <taxon>Desulfobacterales</taxon>
        <taxon>Desulfosarcinaceae</taxon>
        <taxon>Desulfosarcina</taxon>
    </lineage>
</organism>
<keyword evidence="1" id="KW-0808">Transferase</keyword>
<evidence type="ECO:0000313" key="2">
    <source>
        <dbReference type="Proteomes" id="UP000425960"/>
    </source>
</evidence>
<dbReference type="RefSeq" id="WP_173179763.1">
    <property type="nucleotide sequence ID" value="NZ_AP021876.1"/>
</dbReference>